<reference evidence="15 16" key="1">
    <citation type="submission" date="2016-01" db="EMBL/GenBank/DDBJ databases">
        <title>Whole genome sequencing of Myroides marinus L41.</title>
        <authorList>
            <person name="Hong K.W."/>
        </authorList>
    </citation>
    <scope>NUCLEOTIDE SEQUENCE [LARGE SCALE GENOMIC DNA]</scope>
    <source>
        <strain evidence="15 16">L41</strain>
    </source>
</reference>
<dbReference type="InterPro" id="IPR000531">
    <property type="entry name" value="Beta-barrel_TonB"/>
</dbReference>
<comment type="similarity">
    <text evidence="10 11">Belongs to the TonB-dependent receptor family.</text>
</comment>
<dbReference type="Gene3D" id="2.40.170.20">
    <property type="entry name" value="TonB-dependent receptor, beta-barrel domain"/>
    <property type="match status" value="1"/>
</dbReference>
<proteinExistence type="inferred from homology"/>
<feature type="domain" description="TonB-dependent receptor plug" evidence="14">
    <location>
        <begin position="121"/>
        <end position="224"/>
    </location>
</feature>
<evidence type="ECO:0008006" key="17">
    <source>
        <dbReference type="Google" id="ProtNLM"/>
    </source>
</evidence>
<dbReference type="RefSeq" id="WP_038987942.1">
    <property type="nucleotide sequence ID" value="NZ_JACAJT010000001.1"/>
</dbReference>
<evidence type="ECO:0000313" key="16">
    <source>
        <dbReference type="Proteomes" id="UP000076630"/>
    </source>
</evidence>
<dbReference type="EMBL" id="LQNU01000087">
    <property type="protein sequence ID" value="KZE74973.1"/>
    <property type="molecule type" value="Genomic_DNA"/>
</dbReference>
<evidence type="ECO:0000256" key="10">
    <source>
        <dbReference type="PROSITE-ProRule" id="PRU01360"/>
    </source>
</evidence>
<keyword evidence="7 10" id="KW-0472">Membrane</keyword>
<dbReference type="GO" id="GO:0044718">
    <property type="term" value="P:siderophore transmembrane transport"/>
    <property type="evidence" value="ECO:0007669"/>
    <property type="project" value="TreeGrafter"/>
</dbReference>
<evidence type="ECO:0000256" key="12">
    <source>
        <dbReference type="SAM" id="SignalP"/>
    </source>
</evidence>
<keyword evidence="5 12" id="KW-0732">Signal</keyword>
<dbReference type="Proteomes" id="UP000076630">
    <property type="component" value="Unassembled WGS sequence"/>
</dbReference>
<evidence type="ECO:0000313" key="15">
    <source>
        <dbReference type="EMBL" id="KZE74973.1"/>
    </source>
</evidence>
<keyword evidence="6 11" id="KW-0798">TonB box</keyword>
<feature type="domain" description="TonB-dependent receptor-like beta-barrel" evidence="13">
    <location>
        <begin position="334"/>
        <end position="760"/>
    </location>
</feature>
<dbReference type="InterPro" id="IPR012910">
    <property type="entry name" value="Plug_dom"/>
</dbReference>
<dbReference type="Pfam" id="PF00593">
    <property type="entry name" value="TonB_dep_Rec_b-barrel"/>
    <property type="match status" value="1"/>
</dbReference>
<dbReference type="PANTHER" id="PTHR30069:SF29">
    <property type="entry name" value="HEMOGLOBIN AND HEMOGLOBIN-HAPTOGLOBIN-BINDING PROTEIN 1-RELATED"/>
    <property type="match status" value="1"/>
</dbReference>
<evidence type="ECO:0000256" key="2">
    <source>
        <dbReference type="ARBA" id="ARBA00022448"/>
    </source>
</evidence>
<keyword evidence="3 10" id="KW-1134">Transmembrane beta strand</keyword>
<evidence type="ECO:0000259" key="13">
    <source>
        <dbReference type="Pfam" id="PF00593"/>
    </source>
</evidence>
<dbReference type="Gene3D" id="2.170.130.10">
    <property type="entry name" value="TonB-dependent receptor, plug domain"/>
    <property type="match status" value="1"/>
</dbReference>
<evidence type="ECO:0000256" key="1">
    <source>
        <dbReference type="ARBA" id="ARBA00004571"/>
    </source>
</evidence>
<dbReference type="SUPFAM" id="SSF56935">
    <property type="entry name" value="Porins"/>
    <property type="match status" value="1"/>
</dbReference>
<dbReference type="GO" id="GO:0009279">
    <property type="term" value="C:cell outer membrane"/>
    <property type="evidence" value="ECO:0007669"/>
    <property type="project" value="UniProtKB-SubCell"/>
</dbReference>
<keyword evidence="8" id="KW-0675">Receptor</keyword>
<accession>A0A163VJF9</accession>
<dbReference type="InterPro" id="IPR039426">
    <property type="entry name" value="TonB-dep_rcpt-like"/>
</dbReference>
<evidence type="ECO:0000256" key="11">
    <source>
        <dbReference type="RuleBase" id="RU003357"/>
    </source>
</evidence>
<dbReference type="Pfam" id="PF13715">
    <property type="entry name" value="CarbopepD_reg_2"/>
    <property type="match status" value="1"/>
</dbReference>
<dbReference type="OrthoDB" id="9812892at2"/>
<protein>
    <recommendedName>
        <fullName evidence="17">Outer membrane receptor proteins, mostly Fe transport</fullName>
    </recommendedName>
</protein>
<dbReference type="PANTHER" id="PTHR30069">
    <property type="entry name" value="TONB-DEPENDENT OUTER MEMBRANE RECEPTOR"/>
    <property type="match status" value="1"/>
</dbReference>
<dbReference type="InterPro" id="IPR037066">
    <property type="entry name" value="Plug_dom_sf"/>
</dbReference>
<keyword evidence="2 10" id="KW-0813">Transport</keyword>
<sequence>MKKYILLTFFLFMNLLSNAQSKGYSIKGRVLDDKNVPISYATVVGVSSNASTQTDEQGNFVLWVPTTKETVEISFMGYNAYKTNVTIEDGNSKTLSVKLKEEKQQLGEINITAKSAIEKTRQSAYTVNAVDVKALANTVSDVNQILNRSAGVRVREEGGLGSNFNFALNGFSGNQIKFYLDGIPLEGVGSSFQLNNIPVNMIERIEIYKGVVPISLGGDALGGALNIITKNTKRKYLDATVSYGSFNTVRSSVNMGMTTDSGYKLQLNAYQNYSDNDYKVNVDVHDFNTGVLTPKRVSRFHDRYHNEGIVLKGGMVNKWYADELLFGITLGKNYNQIQTGNRMEDVYGGRFTKGDLILPSLSYTKRDFLVENLNVSVNANYNLGSEQSVDTLNRLYNWDGDYIIKNTLKKEGGEIERRRFKYKNNNGSVIANANYALTEHHSFAVNYNLSLFNRKGEDLLDSTLKNNNLPKKSNKAVLGFSYQYTHDDRWNTILFLKKYFQYNYSERYYNETYFKQDNKQNFTGYGVATAYNILPDLQVKGSFEHSIRMPEAYEMFGDEVNLASNYNLKPESSNNFNLGVQYGFKINEVNQFKIEANYLYRKATDYIKEEVNTGNGSAAQKVNRNIGGVLVKSFDGEIRYTYKDFFSLMANVTYQDILNDIKYENNSTEVSALYRDRVANIPYLYGNGMVSLNFKEVFGAKNSLRLDYNLMYVQKYYLYAPSVGIAKYKRYVPEQFSQDISVHYAINNGKYNVAVEVKNLANKTLYDNFSLQKPSRSITLKLRYNL</sequence>
<comment type="subcellular location">
    <subcellularLocation>
        <location evidence="1 10">Cell outer membrane</location>
        <topology evidence="1 10">Multi-pass membrane protein</topology>
    </subcellularLocation>
</comment>
<organism evidence="15 16">
    <name type="scientific">Myroides marinus</name>
    <dbReference type="NCBI Taxonomy" id="703342"/>
    <lineage>
        <taxon>Bacteria</taxon>
        <taxon>Pseudomonadati</taxon>
        <taxon>Bacteroidota</taxon>
        <taxon>Flavobacteriia</taxon>
        <taxon>Flavobacteriales</taxon>
        <taxon>Flavobacteriaceae</taxon>
        <taxon>Myroides</taxon>
    </lineage>
</organism>
<keyword evidence="16" id="KW-1185">Reference proteome</keyword>
<evidence type="ECO:0000256" key="4">
    <source>
        <dbReference type="ARBA" id="ARBA00022692"/>
    </source>
</evidence>
<evidence type="ECO:0000256" key="6">
    <source>
        <dbReference type="ARBA" id="ARBA00023077"/>
    </source>
</evidence>
<dbReference type="Gene3D" id="2.60.40.1120">
    <property type="entry name" value="Carboxypeptidase-like, regulatory domain"/>
    <property type="match status" value="1"/>
</dbReference>
<dbReference type="InterPro" id="IPR036942">
    <property type="entry name" value="Beta-barrel_TonB_sf"/>
</dbReference>
<dbReference type="AlphaFoldDB" id="A0A163VJF9"/>
<evidence type="ECO:0000256" key="8">
    <source>
        <dbReference type="ARBA" id="ARBA00023170"/>
    </source>
</evidence>
<feature type="signal peptide" evidence="12">
    <location>
        <begin position="1"/>
        <end position="19"/>
    </location>
</feature>
<feature type="chain" id="PRO_5007846711" description="Outer membrane receptor proteins, mostly Fe transport" evidence="12">
    <location>
        <begin position="20"/>
        <end position="786"/>
    </location>
</feature>
<dbReference type="Pfam" id="PF07715">
    <property type="entry name" value="Plug"/>
    <property type="match status" value="1"/>
</dbReference>
<dbReference type="PROSITE" id="PS52016">
    <property type="entry name" value="TONB_DEPENDENT_REC_3"/>
    <property type="match status" value="1"/>
</dbReference>
<comment type="caution">
    <text evidence="15">The sequence shown here is derived from an EMBL/GenBank/DDBJ whole genome shotgun (WGS) entry which is preliminary data.</text>
</comment>
<keyword evidence="4 10" id="KW-0812">Transmembrane</keyword>
<evidence type="ECO:0000256" key="9">
    <source>
        <dbReference type="ARBA" id="ARBA00023237"/>
    </source>
</evidence>
<keyword evidence="9 10" id="KW-0998">Cell outer membrane</keyword>
<dbReference type="GO" id="GO:0015344">
    <property type="term" value="F:siderophore uptake transmembrane transporter activity"/>
    <property type="evidence" value="ECO:0007669"/>
    <property type="project" value="TreeGrafter"/>
</dbReference>
<dbReference type="InterPro" id="IPR008969">
    <property type="entry name" value="CarboxyPept-like_regulatory"/>
</dbReference>
<evidence type="ECO:0000256" key="3">
    <source>
        <dbReference type="ARBA" id="ARBA00022452"/>
    </source>
</evidence>
<name>A0A163VJF9_9FLAO</name>
<evidence type="ECO:0000259" key="14">
    <source>
        <dbReference type="Pfam" id="PF07715"/>
    </source>
</evidence>
<gene>
    <name evidence="15" type="ORF">AV926_17220</name>
</gene>
<evidence type="ECO:0000256" key="5">
    <source>
        <dbReference type="ARBA" id="ARBA00022729"/>
    </source>
</evidence>
<evidence type="ECO:0000256" key="7">
    <source>
        <dbReference type="ARBA" id="ARBA00023136"/>
    </source>
</evidence>
<dbReference type="SUPFAM" id="SSF49464">
    <property type="entry name" value="Carboxypeptidase regulatory domain-like"/>
    <property type="match status" value="1"/>
</dbReference>